<reference evidence="3 4" key="1">
    <citation type="submission" date="2018-11" db="EMBL/GenBank/DDBJ databases">
        <title>Taxonoimc description of Halomarina strain SPP-AMP-1.</title>
        <authorList>
            <person name="Pal Y."/>
            <person name="Srinivasana K."/>
            <person name="Verma A."/>
            <person name="Kumar P."/>
        </authorList>
    </citation>
    <scope>NUCLEOTIDE SEQUENCE [LARGE SCALE GENOMIC DNA]</scope>
    <source>
        <strain evidence="3 4">SPP-AMP-1</strain>
    </source>
</reference>
<dbReference type="AlphaFoldDB" id="A0A3P3RB96"/>
<dbReference type="Pfam" id="PF09851">
    <property type="entry name" value="SHOCT"/>
    <property type="match status" value="1"/>
</dbReference>
<dbReference type="Proteomes" id="UP000282322">
    <property type="component" value="Unassembled WGS sequence"/>
</dbReference>
<organism evidence="3 4">
    <name type="scientific">Halocatena pleomorpha</name>
    <dbReference type="NCBI Taxonomy" id="1785090"/>
    <lineage>
        <taxon>Archaea</taxon>
        <taxon>Methanobacteriati</taxon>
        <taxon>Methanobacteriota</taxon>
        <taxon>Stenosarchaea group</taxon>
        <taxon>Halobacteria</taxon>
        <taxon>Halobacteriales</taxon>
        <taxon>Natronomonadaceae</taxon>
        <taxon>Halocatena</taxon>
    </lineage>
</organism>
<evidence type="ECO:0000313" key="3">
    <source>
        <dbReference type="EMBL" id="RRJ30747.1"/>
    </source>
</evidence>
<protein>
    <recommendedName>
        <fullName evidence="5">SHOCT domain-containing protein</fullName>
    </recommendedName>
</protein>
<dbReference type="EMBL" id="RRCH01000019">
    <property type="protein sequence ID" value="RRJ30747.1"/>
    <property type="molecule type" value="Genomic_DNA"/>
</dbReference>
<keyword evidence="4" id="KW-1185">Reference proteome</keyword>
<dbReference type="InterPro" id="IPR039519">
    <property type="entry name" value="YokE-like_PH"/>
</dbReference>
<evidence type="ECO:0008006" key="5">
    <source>
        <dbReference type="Google" id="ProtNLM"/>
    </source>
</evidence>
<evidence type="ECO:0000259" key="1">
    <source>
        <dbReference type="Pfam" id="PF09851"/>
    </source>
</evidence>
<name>A0A3P3RB96_9EURY</name>
<gene>
    <name evidence="3" type="ORF">EIK79_08940</name>
</gene>
<proteinExistence type="predicted"/>
<evidence type="ECO:0000259" key="2">
    <source>
        <dbReference type="Pfam" id="PF14470"/>
    </source>
</evidence>
<accession>A0A3P3RB96</accession>
<dbReference type="Pfam" id="PF14470">
    <property type="entry name" value="bPH_3"/>
    <property type="match status" value="1"/>
</dbReference>
<dbReference type="InterPro" id="IPR018649">
    <property type="entry name" value="SHOCT"/>
</dbReference>
<evidence type="ECO:0000313" key="4">
    <source>
        <dbReference type="Proteomes" id="UP000282322"/>
    </source>
</evidence>
<comment type="caution">
    <text evidence="3">The sequence shown here is derived from an EMBL/GenBank/DDBJ whole genome shotgun (WGS) entry which is preliminary data.</text>
</comment>
<feature type="domain" description="YokE-like PH" evidence="2">
    <location>
        <begin position="548"/>
        <end position="651"/>
    </location>
</feature>
<feature type="domain" description="SHOCT" evidence="1">
    <location>
        <begin position="673"/>
        <end position="700"/>
    </location>
</feature>
<sequence length="703" mass="77783">MEMRLYFYIMTSRKDITKCSEAAAHESVTEHRLTERKFGVLMGYLYTQPLIEYLTDGEQPQFILDNGGSFSFSGPDIPSKPETTAAGTVKHLVTDRRWLVVAGNKNGDETLSVPLQDITGLSVGTDLLSHDVSFTTERFRLDAPIAKTHESDVIQSLRDWLIANTAATGTGLQRFVSDEGPATVAQPDVSERIDNALHDSVTEQRLTELEFGLLAGKLYTKPLIDYLGEDEQPHFLFSPGLSDGTIDLVGSSAPTPPNQAGTNTTMHLITERRWLVVAGNENGDETLSVPLQDITGLAVQTEPWTNTVSFTTDRFRFEAPIKIDAEDLDRLHRWLIVNTGVDGTGLKPVDQPEKATAGADPDGITALIDAATHSSVTEPRLTKLKTGHLTQDFYTKPLIDYLREDEQPHFILDTDMTNISLEGAYAPRVPERNATGTVRHLITEQRWLVIAGNKNGDQTLTVSLSAINGVEREDRTIEVTTDQFLLKAPIAIHAENELRSIERFLVANTAADGTGLKEIEHSLEVHMDAEPQGSWVTESRITKLGNVLEAGETVHYMFRGSSLDIEGDGPEDESSLTGVFTAITDKRIAVNVSQFLGDDERYIPYSSIISCNLDTGMTVRYVTIVTRGPTYRIDVSQPSDSELREALQFVQNKATAARDAANETSRSAQDPTEQLKNIKELHDEGVLTDEEFNEKKRQLLDRI</sequence>